<evidence type="ECO:0000259" key="2">
    <source>
        <dbReference type="Pfam" id="PF01266"/>
    </source>
</evidence>
<reference evidence="3 4" key="2">
    <citation type="submission" date="2020-08" db="EMBL/GenBank/DDBJ databases">
        <title>Stappia taiwanensis sp. nov., isolated from a coastal thermal spring.</title>
        <authorList>
            <person name="Kampfer P."/>
        </authorList>
    </citation>
    <scope>NUCLEOTIDE SEQUENCE [LARGE SCALE GENOMIC DNA]</scope>
    <source>
        <strain evidence="3 4">DSM 23284</strain>
    </source>
</reference>
<keyword evidence="4" id="KW-1185">Reference proteome</keyword>
<gene>
    <name evidence="3" type="ORF">H1W37_13530</name>
</gene>
<evidence type="ECO:0000313" key="3">
    <source>
        <dbReference type="EMBL" id="MBA4612683.1"/>
    </source>
</evidence>
<organism evidence="3 4">
    <name type="scientific">Stappia taiwanensis</name>
    <dbReference type="NCBI Taxonomy" id="992267"/>
    <lineage>
        <taxon>Bacteria</taxon>
        <taxon>Pseudomonadati</taxon>
        <taxon>Pseudomonadota</taxon>
        <taxon>Alphaproteobacteria</taxon>
        <taxon>Hyphomicrobiales</taxon>
        <taxon>Stappiaceae</taxon>
        <taxon>Stappia</taxon>
    </lineage>
</organism>
<sequence length="359" mass="38698">MMTTAPSFAIVGGGIIGFTVAREVCRAFPDSSVTLIDRDVPGSGASARSAGLHFPLGRYPRVREMSRYSEEFYQDLRAEFPAAPIHPLGLRVHSAKLDHAGLSSMFTSTVTPLAADAQPGSLASADADYRVWTVDDAQYADVPALIAFYREALGERLRTLFGLKIAKIEETPEKATLSTHDGLSIDADHLILCPGPWALSDVFRPYTRNLDIRIKRVVAFHIDAAGLREASSVPAVDLFFDEDAFFMPWGKGDKRLFSFTRKKWDVTPEDSYGAITAEDRAEALAVLARIAPQLRDSVGGGQVFCDAYSATGAPVVASVTSSGRIVFAGAANGSGYRLAPAIARKTLKAIAKVPAREMV</sequence>
<dbReference type="EMBL" id="JACEON010000012">
    <property type="protein sequence ID" value="MBA4612683.1"/>
    <property type="molecule type" value="Genomic_DNA"/>
</dbReference>
<dbReference type="Gene3D" id="3.30.9.10">
    <property type="entry name" value="D-Amino Acid Oxidase, subunit A, domain 2"/>
    <property type="match status" value="1"/>
</dbReference>
<dbReference type="GO" id="GO:0005737">
    <property type="term" value="C:cytoplasm"/>
    <property type="evidence" value="ECO:0007669"/>
    <property type="project" value="TreeGrafter"/>
</dbReference>
<dbReference type="InterPro" id="IPR006076">
    <property type="entry name" value="FAD-dep_OxRdtase"/>
</dbReference>
<dbReference type="Gene3D" id="3.50.50.60">
    <property type="entry name" value="FAD/NAD(P)-binding domain"/>
    <property type="match status" value="1"/>
</dbReference>
<dbReference type="GO" id="GO:0016491">
    <property type="term" value="F:oxidoreductase activity"/>
    <property type="evidence" value="ECO:0007669"/>
    <property type="project" value="UniProtKB-KW"/>
</dbReference>
<accession>A0A838Y0V0</accession>
<dbReference type="SUPFAM" id="SSF51905">
    <property type="entry name" value="FAD/NAD(P)-binding domain"/>
    <property type="match status" value="1"/>
</dbReference>
<dbReference type="AlphaFoldDB" id="A0A838Y0V0"/>
<dbReference type="Pfam" id="PF01266">
    <property type="entry name" value="DAO"/>
    <property type="match status" value="1"/>
</dbReference>
<dbReference type="RefSeq" id="WP_181760868.1">
    <property type="nucleotide sequence ID" value="NZ_BMCR01000003.1"/>
</dbReference>
<dbReference type="InterPro" id="IPR036188">
    <property type="entry name" value="FAD/NAD-bd_sf"/>
</dbReference>
<protein>
    <submittedName>
        <fullName evidence="3">FAD-binding oxidoreductase</fullName>
    </submittedName>
</protein>
<evidence type="ECO:0000313" key="4">
    <source>
        <dbReference type="Proteomes" id="UP000559404"/>
    </source>
</evidence>
<dbReference type="PANTHER" id="PTHR13847">
    <property type="entry name" value="SARCOSINE DEHYDROGENASE-RELATED"/>
    <property type="match status" value="1"/>
</dbReference>
<proteinExistence type="predicted"/>
<name>A0A838Y0V0_9HYPH</name>
<dbReference type="Proteomes" id="UP000559404">
    <property type="component" value="Unassembled WGS sequence"/>
</dbReference>
<comment type="caution">
    <text evidence="3">The sequence shown here is derived from an EMBL/GenBank/DDBJ whole genome shotgun (WGS) entry which is preliminary data.</text>
</comment>
<keyword evidence="1" id="KW-0560">Oxidoreductase</keyword>
<evidence type="ECO:0000256" key="1">
    <source>
        <dbReference type="ARBA" id="ARBA00023002"/>
    </source>
</evidence>
<feature type="domain" description="FAD dependent oxidoreductase" evidence="2">
    <location>
        <begin position="9"/>
        <end position="345"/>
    </location>
</feature>
<reference evidence="3 4" key="1">
    <citation type="submission" date="2020-07" db="EMBL/GenBank/DDBJ databases">
        <authorList>
            <person name="Li M."/>
        </authorList>
    </citation>
    <scope>NUCLEOTIDE SEQUENCE [LARGE SCALE GENOMIC DNA]</scope>
    <source>
        <strain evidence="3 4">DSM 23284</strain>
    </source>
</reference>